<dbReference type="InterPro" id="IPR012340">
    <property type="entry name" value="NA-bd_OB-fold"/>
</dbReference>
<dbReference type="AlphaFoldDB" id="A0A9P4QZV9"/>
<protein>
    <submittedName>
        <fullName evidence="2">Uncharacterized protein</fullName>
    </submittedName>
</protein>
<comment type="caution">
    <text evidence="2">The sequence shown here is derived from an EMBL/GenBank/DDBJ whole genome shotgun (WGS) entry which is preliminary data.</text>
</comment>
<name>A0A9P4QZV9_9PLEO</name>
<dbReference type="EMBL" id="ML996150">
    <property type="protein sequence ID" value="KAF2734242.1"/>
    <property type="molecule type" value="Genomic_DNA"/>
</dbReference>
<dbReference type="OrthoDB" id="5378679at2759"/>
<dbReference type="Proteomes" id="UP000799444">
    <property type="component" value="Unassembled WGS sequence"/>
</dbReference>
<keyword evidence="3" id="KW-1185">Reference proteome</keyword>
<sequence length="357" mass="39806">MRLKTLNGAPLSEDLDFSEENLLEIGAYEPFFQAPAASTEDPPIKWRRLAAQDTRLRSGWSQPYLPGDGESFPFSLPALLLEHSGITANEETELDDFVQHSLIFHHTLVSSQIKSSTGEDSVSSSSFLTTSFNTSEDVDHHDGSPDAPSIPQIPSNITISTLGSLPNHDHLRAIYPQTMTSNLLCAVATQPERREVFVRKGGYQMHLYEFHIADDTNSCFKVSFWFRPPKQARQDILHENLRHTLDGIKQGDIILLQHLALSTFRNDVFGQGLNTSVTKARTGITVLIQGDGSELCPRSMIPGTLTERLSKVRKWASNVIGPGLSNRKRRRDNHVSESAPRRSYSARDSLPPDTMET</sequence>
<accession>A0A9P4QZV9</accession>
<proteinExistence type="predicted"/>
<gene>
    <name evidence="2" type="ORF">EJ04DRAFT_512616</name>
</gene>
<organism evidence="2 3">
    <name type="scientific">Polyplosphaeria fusca</name>
    <dbReference type="NCBI Taxonomy" id="682080"/>
    <lineage>
        <taxon>Eukaryota</taxon>
        <taxon>Fungi</taxon>
        <taxon>Dikarya</taxon>
        <taxon>Ascomycota</taxon>
        <taxon>Pezizomycotina</taxon>
        <taxon>Dothideomycetes</taxon>
        <taxon>Pleosporomycetidae</taxon>
        <taxon>Pleosporales</taxon>
        <taxon>Tetraplosphaeriaceae</taxon>
        <taxon>Polyplosphaeria</taxon>
    </lineage>
</organism>
<dbReference type="SUPFAM" id="SSF50249">
    <property type="entry name" value="Nucleic acid-binding proteins"/>
    <property type="match status" value="1"/>
</dbReference>
<reference evidence="2" key="1">
    <citation type="journal article" date="2020" name="Stud. Mycol.">
        <title>101 Dothideomycetes genomes: a test case for predicting lifestyles and emergence of pathogens.</title>
        <authorList>
            <person name="Haridas S."/>
            <person name="Albert R."/>
            <person name="Binder M."/>
            <person name="Bloem J."/>
            <person name="Labutti K."/>
            <person name="Salamov A."/>
            <person name="Andreopoulos B."/>
            <person name="Baker S."/>
            <person name="Barry K."/>
            <person name="Bills G."/>
            <person name="Bluhm B."/>
            <person name="Cannon C."/>
            <person name="Castanera R."/>
            <person name="Culley D."/>
            <person name="Daum C."/>
            <person name="Ezra D."/>
            <person name="Gonzalez J."/>
            <person name="Henrissat B."/>
            <person name="Kuo A."/>
            <person name="Liang C."/>
            <person name="Lipzen A."/>
            <person name="Lutzoni F."/>
            <person name="Magnuson J."/>
            <person name="Mondo S."/>
            <person name="Nolan M."/>
            <person name="Ohm R."/>
            <person name="Pangilinan J."/>
            <person name="Park H.-J."/>
            <person name="Ramirez L."/>
            <person name="Alfaro M."/>
            <person name="Sun H."/>
            <person name="Tritt A."/>
            <person name="Yoshinaga Y."/>
            <person name="Zwiers L.-H."/>
            <person name="Turgeon B."/>
            <person name="Goodwin S."/>
            <person name="Spatafora J."/>
            <person name="Crous P."/>
            <person name="Grigoriev I."/>
        </authorList>
    </citation>
    <scope>NUCLEOTIDE SEQUENCE</scope>
    <source>
        <strain evidence="2">CBS 125425</strain>
    </source>
</reference>
<evidence type="ECO:0000313" key="3">
    <source>
        <dbReference type="Proteomes" id="UP000799444"/>
    </source>
</evidence>
<evidence type="ECO:0000313" key="2">
    <source>
        <dbReference type="EMBL" id="KAF2734242.1"/>
    </source>
</evidence>
<feature type="region of interest" description="Disordered" evidence="1">
    <location>
        <begin position="133"/>
        <end position="152"/>
    </location>
</feature>
<feature type="region of interest" description="Disordered" evidence="1">
    <location>
        <begin position="321"/>
        <end position="357"/>
    </location>
</feature>
<evidence type="ECO:0000256" key="1">
    <source>
        <dbReference type="SAM" id="MobiDB-lite"/>
    </source>
</evidence>